<keyword evidence="3" id="KW-1185">Reference proteome</keyword>
<dbReference type="PANTHER" id="PTHR11895:SF176">
    <property type="entry name" value="AMIDASE AMID-RELATED"/>
    <property type="match status" value="1"/>
</dbReference>
<dbReference type="InterPro" id="IPR000120">
    <property type="entry name" value="Amidase"/>
</dbReference>
<keyword evidence="2" id="KW-0808">Transferase</keyword>
<protein>
    <submittedName>
        <fullName evidence="2">Aspartyl-tRNA(Asn)/glutamyl-tRNA(Gln) amidotransferase subunit A</fullName>
    </submittedName>
</protein>
<evidence type="ECO:0000313" key="2">
    <source>
        <dbReference type="EMBL" id="SER24300.1"/>
    </source>
</evidence>
<accession>A0A1H9MKR4</accession>
<dbReference type="InterPro" id="IPR036928">
    <property type="entry name" value="AS_sf"/>
</dbReference>
<dbReference type="RefSeq" id="WP_092775159.1">
    <property type="nucleotide sequence ID" value="NZ_FOGI01000002.1"/>
</dbReference>
<gene>
    <name evidence="2" type="ORF">SAMN04487818_102212</name>
</gene>
<dbReference type="EMBL" id="FOGI01000002">
    <property type="protein sequence ID" value="SER24300.1"/>
    <property type="molecule type" value="Genomic_DNA"/>
</dbReference>
<evidence type="ECO:0000313" key="3">
    <source>
        <dbReference type="Proteomes" id="UP000199051"/>
    </source>
</evidence>
<feature type="domain" description="Amidase" evidence="1">
    <location>
        <begin position="24"/>
        <end position="429"/>
    </location>
</feature>
<dbReference type="Pfam" id="PF01425">
    <property type="entry name" value="Amidase"/>
    <property type="match status" value="1"/>
</dbReference>
<dbReference type="STRING" id="155974.SAMN04487818_102212"/>
<dbReference type="AlphaFoldDB" id="A0A1H9MKR4"/>
<dbReference type="PANTHER" id="PTHR11895">
    <property type="entry name" value="TRANSAMIDASE"/>
    <property type="match status" value="1"/>
</dbReference>
<name>A0A1H9MKR4_9PSEU</name>
<dbReference type="Gene3D" id="3.90.1300.10">
    <property type="entry name" value="Amidase signature (AS) domain"/>
    <property type="match status" value="1"/>
</dbReference>
<evidence type="ECO:0000259" key="1">
    <source>
        <dbReference type="Pfam" id="PF01425"/>
    </source>
</evidence>
<dbReference type="GO" id="GO:0016740">
    <property type="term" value="F:transferase activity"/>
    <property type="evidence" value="ECO:0007669"/>
    <property type="project" value="UniProtKB-KW"/>
</dbReference>
<organism evidence="2 3">
    <name type="scientific">Actinokineospora terrae</name>
    <dbReference type="NCBI Taxonomy" id="155974"/>
    <lineage>
        <taxon>Bacteria</taxon>
        <taxon>Bacillati</taxon>
        <taxon>Actinomycetota</taxon>
        <taxon>Actinomycetes</taxon>
        <taxon>Pseudonocardiales</taxon>
        <taxon>Pseudonocardiaceae</taxon>
        <taxon>Actinokineospora</taxon>
    </lineage>
</organism>
<proteinExistence type="predicted"/>
<dbReference type="InterPro" id="IPR023631">
    <property type="entry name" value="Amidase_dom"/>
</dbReference>
<reference evidence="3" key="1">
    <citation type="submission" date="2016-10" db="EMBL/GenBank/DDBJ databases">
        <authorList>
            <person name="Varghese N."/>
            <person name="Submissions S."/>
        </authorList>
    </citation>
    <scope>NUCLEOTIDE SEQUENCE [LARGE SCALE GENOMIC DNA]</scope>
    <source>
        <strain evidence="3">DSM 44260</strain>
    </source>
</reference>
<dbReference type="SUPFAM" id="SSF75304">
    <property type="entry name" value="Amidase signature (AS) enzymes"/>
    <property type="match status" value="1"/>
</dbReference>
<dbReference type="Proteomes" id="UP000199051">
    <property type="component" value="Unassembled WGS sequence"/>
</dbReference>
<sequence>MRPYELTLTAAAHAIGDRELSPVELIDSVLERVAEVDSGLGAYALVTADRARAAAVRAEGEIAAGALRGPLHGVPYALKDLLDVAGLPTTASSRVRAGHRADTDSAVASRLAAAGGALVGKTHTHEFAYGLITPQTVNAVDPGRVAGGSSGGSAVAVASGTATFALGTDTGGSIRVSAALNGVVGLKPTHELVPRDGVVPLSWSLDHVGPITRTVADAALVLAALTGREYAPSAEIVGLRVGVPRNFYFEHVNPEVDSAVRAAIARLESLGARLVEVEVPMARYIQATQWGLMMSEASAYHERTLRTVPDLYTEDVRALLLAGEVLTAEDYLRAQRARTLMRQEWLRLLDTVDVVAAPSSALTAVPVGQKEVIWPDGTTESVPHAYARLSPPANITGLPALNVPVGHDSDGLPIGMQLIGGPYAEGVLLGVGLAYERL</sequence>